<dbReference type="PANTHER" id="PTHR10057">
    <property type="entry name" value="PERIPHERAL-TYPE BENZODIAZEPINE RECEPTOR"/>
    <property type="match status" value="1"/>
</dbReference>
<accession>A0A198A415</accession>
<organism evidence="7 8">
    <name type="scientific">Paenibacillus oryzisoli</name>
    <dbReference type="NCBI Taxonomy" id="1850517"/>
    <lineage>
        <taxon>Bacteria</taxon>
        <taxon>Bacillati</taxon>
        <taxon>Bacillota</taxon>
        <taxon>Bacilli</taxon>
        <taxon>Bacillales</taxon>
        <taxon>Paenibacillaceae</taxon>
        <taxon>Paenibacillus</taxon>
    </lineage>
</organism>
<dbReference type="RefSeq" id="WP_068667094.1">
    <property type="nucleotide sequence ID" value="NZ_LYPB01000076.1"/>
</dbReference>
<dbReference type="EMBL" id="LYPB01000076">
    <property type="protein sequence ID" value="OAS16234.1"/>
    <property type="molecule type" value="Genomic_DNA"/>
</dbReference>
<feature type="transmembrane region" description="Helical" evidence="6">
    <location>
        <begin position="75"/>
        <end position="95"/>
    </location>
</feature>
<evidence type="ECO:0000256" key="3">
    <source>
        <dbReference type="ARBA" id="ARBA00022692"/>
    </source>
</evidence>
<reference evidence="7 8" key="1">
    <citation type="submission" date="2016-05" db="EMBL/GenBank/DDBJ databases">
        <title>Paenibacillus sp. 1ZS3-15 nov., isolated from the rhizosphere soil.</title>
        <authorList>
            <person name="Zhang X.X."/>
            <person name="Zhang J."/>
        </authorList>
    </citation>
    <scope>NUCLEOTIDE SEQUENCE [LARGE SCALE GENOMIC DNA]</scope>
    <source>
        <strain evidence="7 8">1ZS3-15</strain>
    </source>
</reference>
<dbReference type="PANTHER" id="PTHR10057:SF0">
    <property type="entry name" value="TRANSLOCATOR PROTEIN"/>
    <property type="match status" value="1"/>
</dbReference>
<dbReference type="InterPro" id="IPR038330">
    <property type="entry name" value="TspO/MBR-related_sf"/>
</dbReference>
<feature type="transmembrane region" description="Helical" evidence="6">
    <location>
        <begin position="130"/>
        <end position="150"/>
    </location>
</feature>
<evidence type="ECO:0000256" key="1">
    <source>
        <dbReference type="ARBA" id="ARBA00004141"/>
    </source>
</evidence>
<dbReference type="OrthoDB" id="9795496at2"/>
<evidence type="ECO:0000313" key="8">
    <source>
        <dbReference type="Proteomes" id="UP000078454"/>
    </source>
</evidence>
<dbReference type="AlphaFoldDB" id="A0A198A415"/>
<keyword evidence="5 6" id="KW-0472">Membrane</keyword>
<feature type="transmembrane region" description="Helical" evidence="6">
    <location>
        <begin position="6"/>
        <end position="31"/>
    </location>
</feature>
<dbReference type="STRING" id="1850517.A8708_19625"/>
<dbReference type="Gene3D" id="1.20.1260.100">
    <property type="entry name" value="TspO/MBR protein"/>
    <property type="match status" value="1"/>
</dbReference>
<evidence type="ECO:0000256" key="2">
    <source>
        <dbReference type="ARBA" id="ARBA00007524"/>
    </source>
</evidence>
<feature type="transmembrane region" description="Helical" evidence="6">
    <location>
        <begin position="43"/>
        <end position="63"/>
    </location>
</feature>
<evidence type="ECO:0008006" key="9">
    <source>
        <dbReference type="Google" id="ProtNLM"/>
    </source>
</evidence>
<name>A0A198A415_9BACL</name>
<comment type="subcellular location">
    <subcellularLocation>
        <location evidence="1">Membrane</location>
        <topology evidence="1">Multi-pass membrane protein</topology>
    </subcellularLocation>
</comment>
<dbReference type="Proteomes" id="UP000078454">
    <property type="component" value="Unassembled WGS sequence"/>
</dbReference>
<dbReference type="GO" id="GO:0033013">
    <property type="term" value="P:tetrapyrrole metabolic process"/>
    <property type="evidence" value="ECO:0007669"/>
    <property type="project" value="UniProtKB-ARBA"/>
</dbReference>
<evidence type="ECO:0000256" key="5">
    <source>
        <dbReference type="ARBA" id="ARBA00023136"/>
    </source>
</evidence>
<dbReference type="CDD" id="cd15904">
    <property type="entry name" value="TSPO_MBR"/>
    <property type="match status" value="1"/>
</dbReference>
<protein>
    <recommendedName>
        <fullName evidence="9">TspO protein</fullName>
    </recommendedName>
</protein>
<dbReference type="GO" id="GO:0016020">
    <property type="term" value="C:membrane"/>
    <property type="evidence" value="ECO:0007669"/>
    <property type="project" value="UniProtKB-SubCell"/>
</dbReference>
<comment type="caution">
    <text evidence="7">The sequence shown here is derived from an EMBL/GenBank/DDBJ whole genome shotgun (WGS) entry which is preliminary data.</text>
</comment>
<dbReference type="InterPro" id="IPR004307">
    <property type="entry name" value="TspO_MBR"/>
</dbReference>
<evidence type="ECO:0000256" key="4">
    <source>
        <dbReference type="ARBA" id="ARBA00022989"/>
    </source>
</evidence>
<dbReference type="PIRSF" id="PIRSF005859">
    <property type="entry name" value="PBR"/>
    <property type="match status" value="1"/>
</dbReference>
<proteinExistence type="inferred from homology"/>
<keyword evidence="8" id="KW-1185">Reference proteome</keyword>
<comment type="similarity">
    <text evidence="2">Belongs to the TspO/BZRP family.</text>
</comment>
<feature type="transmembrane region" description="Helical" evidence="6">
    <location>
        <begin position="102"/>
        <end position="124"/>
    </location>
</feature>
<evidence type="ECO:0000313" key="7">
    <source>
        <dbReference type="EMBL" id="OAS16234.1"/>
    </source>
</evidence>
<sequence>MFTFITVFLITYALFSISGVLFPTDLSYYATLKKPSWNPPAKLFGIVWAILYALISASVAIVYTKTDGFQEATYGYVLILLINYLANQAFTFFEFKLKNLRLAFIDSAIVAISTFLLICATIPYSKLAAWLLVPYLLWSCFATLLAWTIYQLNKNTNRAY</sequence>
<evidence type="ECO:0000256" key="6">
    <source>
        <dbReference type="SAM" id="Phobius"/>
    </source>
</evidence>
<dbReference type="Pfam" id="PF03073">
    <property type="entry name" value="TspO_MBR"/>
    <property type="match status" value="1"/>
</dbReference>
<keyword evidence="3 6" id="KW-0812">Transmembrane</keyword>
<keyword evidence="4 6" id="KW-1133">Transmembrane helix</keyword>
<gene>
    <name evidence="7" type="ORF">A8708_19625</name>
</gene>
<dbReference type="FunFam" id="1.20.1260.100:FF:000001">
    <property type="entry name" value="translocator protein 2"/>
    <property type="match status" value="1"/>
</dbReference>